<sequence>MRVNTARVWEDADYEKVRKFCNSDEGWVQVYKKKSIEVYTQIVANSSFQMIKACAHFPDVPSSIAYDVLHDCSYRAKWDKHMGSQNTIGLLNPNNDIGYYALNGLATIRGRDFVMQRSWLDTGEEKLICSHSVCHEDYPPQKGYVRGTVILSGYLIRNVGEGCEIIYVSHTDPKGKLPTWLANRVTKTIAPKVIKKLHKACMNYSDWKKNNHPHYKPWNFPDQQVDMPRVDLAKCQPKEYHQEIIDESNVSATSLKEDDDD</sequence>
<dbReference type="Pfam" id="PF01852">
    <property type="entry name" value="START"/>
    <property type="match status" value="1"/>
</dbReference>
<keyword evidence="12" id="KW-0472">Membrane</keyword>
<gene>
    <name evidence="18" type="ORF">CAUJ_LOCUS3553</name>
</gene>
<keyword evidence="7" id="KW-0282">Flagellum</keyword>
<keyword evidence="11" id="KW-0446">Lipid-binding</keyword>
<dbReference type="InterPro" id="IPR051213">
    <property type="entry name" value="START_lipid_transfer"/>
</dbReference>
<dbReference type="PANTHER" id="PTHR19308">
    <property type="entry name" value="PHOSPHATIDYLCHOLINE TRANSFER PROTEIN"/>
    <property type="match status" value="1"/>
</dbReference>
<keyword evidence="8" id="KW-0007">Acetylation</keyword>
<accession>A0A8S1GXA3</accession>
<evidence type="ECO:0000313" key="18">
    <source>
        <dbReference type="EMBL" id="CAD6187634.1"/>
    </source>
</evidence>
<dbReference type="AlphaFoldDB" id="A0A8S1GXA3"/>
<dbReference type="EMBL" id="CAJGYM010000007">
    <property type="protein sequence ID" value="CAD6187634.1"/>
    <property type="molecule type" value="Genomic_DNA"/>
</dbReference>
<dbReference type="PROSITE" id="PS50848">
    <property type="entry name" value="START"/>
    <property type="match status" value="1"/>
</dbReference>
<evidence type="ECO:0000256" key="8">
    <source>
        <dbReference type="ARBA" id="ARBA00022990"/>
    </source>
</evidence>
<evidence type="ECO:0000256" key="5">
    <source>
        <dbReference type="ARBA" id="ARBA00022490"/>
    </source>
</evidence>
<evidence type="ECO:0000256" key="16">
    <source>
        <dbReference type="ARBA" id="ARBA00080073"/>
    </source>
</evidence>
<evidence type="ECO:0000313" key="19">
    <source>
        <dbReference type="Proteomes" id="UP000835052"/>
    </source>
</evidence>
<dbReference type="InterPro" id="IPR002913">
    <property type="entry name" value="START_lipid-bd_dom"/>
</dbReference>
<keyword evidence="19" id="KW-1185">Reference proteome</keyword>
<dbReference type="SUPFAM" id="SSF55961">
    <property type="entry name" value="Bet v1-like"/>
    <property type="match status" value="1"/>
</dbReference>
<protein>
    <recommendedName>
        <fullName evidence="14">START domain-containing protein 10</fullName>
    </recommendedName>
    <alternativeName>
        <fullName evidence="15">PCTP-like protein</fullName>
    </alternativeName>
    <alternativeName>
        <fullName evidence="16">StAR-related lipid transfer protein 10</fullName>
    </alternativeName>
</protein>
<dbReference type="InterPro" id="IPR023393">
    <property type="entry name" value="START-like_dom_sf"/>
</dbReference>
<dbReference type="SMART" id="SM00234">
    <property type="entry name" value="START"/>
    <property type="match status" value="1"/>
</dbReference>
<evidence type="ECO:0000256" key="3">
    <source>
        <dbReference type="ARBA" id="ARBA00004496"/>
    </source>
</evidence>
<evidence type="ECO:0000256" key="9">
    <source>
        <dbReference type="ARBA" id="ARBA00023055"/>
    </source>
</evidence>
<dbReference type="Gene3D" id="3.30.530.20">
    <property type="match status" value="1"/>
</dbReference>
<dbReference type="GO" id="GO:0031514">
    <property type="term" value="C:motile cilium"/>
    <property type="evidence" value="ECO:0007669"/>
    <property type="project" value="UniProtKB-SubCell"/>
</dbReference>
<dbReference type="GO" id="GO:0005829">
    <property type="term" value="C:cytosol"/>
    <property type="evidence" value="ECO:0007669"/>
    <property type="project" value="UniProtKB-ARBA"/>
</dbReference>
<evidence type="ECO:0000256" key="4">
    <source>
        <dbReference type="ARBA" id="ARBA00022448"/>
    </source>
</evidence>
<evidence type="ECO:0000256" key="10">
    <source>
        <dbReference type="ARBA" id="ARBA00023069"/>
    </source>
</evidence>
<evidence type="ECO:0000256" key="6">
    <source>
        <dbReference type="ARBA" id="ARBA00022553"/>
    </source>
</evidence>
<evidence type="ECO:0000259" key="17">
    <source>
        <dbReference type="PROSITE" id="PS50848"/>
    </source>
</evidence>
<evidence type="ECO:0000256" key="7">
    <source>
        <dbReference type="ARBA" id="ARBA00022846"/>
    </source>
</evidence>
<dbReference type="GO" id="GO:0016020">
    <property type="term" value="C:membrane"/>
    <property type="evidence" value="ECO:0007669"/>
    <property type="project" value="UniProtKB-SubCell"/>
</dbReference>
<proteinExistence type="predicted"/>
<dbReference type="GO" id="GO:0008289">
    <property type="term" value="F:lipid binding"/>
    <property type="evidence" value="ECO:0007669"/>
    <property type="project" value="UniProtKB-KW"/>
</dbReference>
<keyword evidence="10" id="KW-0969">Cilium</keyword>
<dbReference type="Proteomes" id="UP000835052">
    <property type="component" value="Unassembled WGS sequence"/>
</dbReference>
<keyword evidence="6" id="KW-0597">Phosphoprotein</keyword>
<evidence type="ECO:0000256" key="12">
    <source>
        <dbReference type="ARBA" id="ARBA00023136"/>
    </source>
</evidence>
<name>A0A8S1GXA3_9PELO</name>
<feature type="domain" description="START" evidence="17">
    <location>
        <begin position="23"/>
        <end position="206"/>
    </location>
</feature>
<keyword evidence="5" id="KW-0963">Cytoplasm</keyword>
<keyword evidence="4" id="KW-0813">Transport</keyword>
<evidence type="ECO:0000256" key="11">
    <source>
        <dbReference type="ARBA" id="ARBA00023121"/>
    </source>
</evidence>
<keyword evidence="13" id="KW-0966">Cell projection</keyword>
<dbReference type="OrthoDB" id="5403181at2759"/>
<comment type="caution">
    <text evidence="18">The sequence shown here is derived from an EMBL/GenBank/DDBJ whole genome shotgun (WGS) entry which is preliminary data.</text>
</comment>
<dbReference type="FunFam" id="3.30.530.20:FF:000008">
    <property type="entry name" value="START domain containing 10"/>
    <property type="match status" value="1"/>
</dbReference>
<dbReference type="GO" id="GO:0006869">
    <property type="term" value="P:lipid transport"/>
    <property type="evidence" value="ECO:0007669"/>
    <property type="project" value="UniProtKB-KW"/>
</dbReference>
<comment type="subcellular location">
    <subcellularLocation>
        <location evidence="1">Cell projection</location>
        <location evidence="1">Cilium</location>
        <location evidence="1">Flagellum</location>
    </subcellularLocation>
    <subcellularLocation>
        <location evidence="3">Cytoplasm</location>
    </subcellularLocation>
    <subcellularLocation>
        <location evidence="2">Membrane</location>
    </subcellularLocation>
</comment>
<evidence type="ECO:0000256" key="15">
    <source>
        <dbReference type="ARBA" id="ARBA00076937"/>
    </source>
</evidence>
<evidence type="ECO:0000256" key="1">
    <source>
        <dbReference type="ARBA" id="ARBA00004230"/>
    </source>
</evidence>
<evidence type="ECO:0000256" key="2">
    <source>
        <dbReference type="ARBA" id="ARBA00004370"/>
    </source>
</evidence>
<reference evidence="18" key="1">
    <citation type="submission" date="2020-10" db="EMBL/GenBank/DDBJ databases">
        <authorList>
            <person name="Kikuchi T."/>
        </authorList>
    </citation>
    <scope>NUCLEOTIDE SEQUENCE</scope>
    <source>
        <strain evidence="18">NKZ352</strain>
    </source>
</reference>
<evidence type="ECO:0000256" key="14">
    <source>
        <dbReference type="ARBA" id="ARBA00070345"/>
    </source>
</evidence>
<dbReference type="PANTHER" id="PTHR19308:SF14">
    <property type="entry name" value="START DOMAIN-CONTAINING PROTEIN"/>
    <property type="match status" value="1"/>
</dbReference>
<keyword evidence="9" id="KW-0445">Lipid transport</keyword>
<dbReference type="CDD" id="cd08871">
    <property type="entry name" value="START_STARD10-like"/>
    <property type="match status" value="1"/>
</dbReference>
<organism evidence="18 19">
    <name type="scientific">Caenorhabditis auriculariae</name>
    <dbReference type="NCBI Taxonomy" id="2777116"/>
    <lineage>
        <taxon>Eukaryota</taxon>
        <taxon>Metazoa</taxon>
        <taxon>Ecdysozoa</taxon>
        <taxon>Nematoda</taxon>
        <taxon>Chromadorea</taxon>
        <taxon>Rhabditida</taxon>
        <taxon>Rhabditina</taxon>
        <taxon>Rhabditomorpha</taxon>
        <taxon>Rhabditoidea</taxon>
        <taxon>Rhabditidae</taxon>
        <taxon>Peloderinae</taxon>
        <taxon>Caenorhabditis</taxon>
    </lineage>
</organism>
<dbReference type="InterPro" id="IPR041951">
    <property type="entry name" value="STARD10_START"/>
</dbReference>
<evidence type="ECO:0000256" key="13">
    <source>
        <dbReference type="ARBA" id="ARBA00023273"/>
    </source>
</evidence>